<keyword evidence="21" id="KW-1185">Reference proteome</keyword>
<feature type="domain" description="C2H2-type" evidence="16">
    <location>
        <begin position="1431"/>
        <end position="1460"/>
    </location>
</feature>
<organism evidence="19">
    <name type="scientific">Brachypodium distachyon</name>
    <name type="common">Purple false brome</name>
    <name type="synonym">Trachynia distachya</name>
    <dbReference type="NCBI Taxonomy" id="15368"/>
    <lineage>
        <taxon>Eukaryota</taxon>
        <taxon>Viridiplantae</taxon>
        <taxon>Streptophyta</taxon>
        <taxon>Embryophyta</taxon>
        <taxon>Tracheophyta</taxon>
        <taxon>Spermatophyta</taxon>
        <taxon>Magnoliopsida</taxon>
        <taxon>Liliopsida</taxon>
        <taxon>Poales</taxon>
        <taxon>Poaceae</taxon>
        <taxon>BOP clade</taxon>
        <taxon>Pooideae</taxon>
        <taxon>Stipodae</taxon>
        <taxon>Brachypodieae</taxon>
        <taxon>Brachypodium</taxon>
    </lineage>
</organism>
<feature type="region of interest" description="Disordered" evidence="15">
    <location>
        <begin position="1"/>
        <end position="34"/>
    </location>
</feature>
<dbReference type="STRING" id="15368.A0A0Q3HKZ2"/>
<keyword evidence="6" id="KW-0862">Zinc</keyword>
<dbReference type="SMART" id="SM00545">
    <property type="entry name" value="JmjN"/>
    <property type="match status" value="1"/>
</dbReference>
<keyword evidence="7" id="KW-0156">Chromatin regulator</keyword>
<dbReference type="Gramene" id="KQK23623">
    <property type="protein sequence ID" value="KQK23623"/>
    <property type="gene ID" value="BRADI_1g74997v3"/>
</dbReference>
<keyword evidence="13" id="KW-0539">Nucleus</keyword>
<evidence type="ECO:0000313" key="20">
    <source>
        <dbReference type="EnsemblPlants" id="KQK23623"/>
    </source>
</evidence>
<dbReference type="InterPro" id="IPR036236">
    <property type="entry name" value="Znf_C2H2_sf"/>
</dbReference>
<keyword evidence="10" id="KW-0408">Iron</keyword>
<dbReference type="SUPFAM" id="SSF51197">
    <property type="entry name" value="Clavaminate synthase-like"/>
    <property type="match status" value="1"/>
</dbReference>
<sequence>MPPTPTPPAAAVSRTEPPVPAWLRGLPRAPEYRPTESEFADPIAFLSRVEREAAAYGICKVIPPYQRPSRRYVFAHLNRSLVSSDAPKPAASDAPNSAPSPSPAAAAVFTTRHQELGTARRGRPPPQVLKQVWQSGERYTLEQFEAKSRAFSKTHLSGLRDPTPLAVESLFWKASADRPIYIEYANDVPGSGFAASAQSRRLKKRKRESVPVDEGEKTTGWKLSSSPWNLQAIARAPGSLTRFMPDDVPGVTSPMVYIGMLFSWFAWHIEDHELHSLNFLHTGAPKTWYAVPGDRAAELEEVIRVHGYGGNPDRLASLAVLGEKTTLMSPEVLVASGLPCCRLVQYPGEFVVTFPRAYHIGFSHGFNCGEAANFATPQWLKFAKEAAVRRAVMNYLPMLSHQQLLYLLAVSFISRTPRELLYGIRTSRLRDRRKEERELLVKQEFLQDMISENELLCSFLKKKSIDNAVLWEPDLLPSSTALHSCSSVPKAPEKCDDGCSVKSIPIGNGSFDGTACMAGIQAKCISMDSKSSDSVSAFEGQKLDSDTDDEGDLPFDLSIDSGSLTCVACGILGYPFMAILQPSKKALEEMSLVDRESLRLNFEKGNHSNVPPCSPDVGNSGRPFIASRPSSPVVQASITHQDAKSHKNGVSFMEKQLDGPLLLHSNGSHSCSSENTLNLCINTETTETEILSDGFGTESSKQIGRGDIDSQVVKSCADSIDWNVTSAFVRPRIFCLQHALEIEELLEGKGGSHALIICHSDYTKLKALAISIAEEIEFQFDCKDVPLANASKSDLHLINISIDDEGYKEDGRDWTSQMGLNMKYFAKLRKETPGSQEQPPLSFWKKLDIADRPSPISVVPNLKWLCRKTRTPYKVVGYVSSPNAAVTHEKINPAVIKTEMGTSGSAHENGEKQGTAQQDAPLQPTRLQEADDLTDVLTCSEENDKDMHCLIDIPIALAEYPMMHQVCEGPASVSTCELDGLASVSTCDDSFCSANSQDSPVVSDEFISEQQCVQSDEVTSSTSVFVQQFLVNGSMTAEGSSNLENMGSCNVTSECQDKQLRGQQDQENIKFCYNADRNLALVATLENEENCAKTSNCCDTVLKANKSATGDLSEPHGDELQAVSNQEMPIGSIKPVQTDTSHFSAKAVKLKGNNATKLQQGYPKRTVVDLEGVEAASMTTLSGENGNPVHAGTDSLDILLGVLAEETVLSDAPGKDEVGKASLTLMTLASNDHSADAAAENEVVEMPRSSVVASLSCKGQTLSDLASDKLLGIQIPEIQQKQGNMEDVGGWNDPSFKYDRLAKKSKKSCTPMMNQYVDRPDIVSRSIGSSNRTNIICYVRRKRKRKRGSKLKIESSQSLGSFTRSPCESLRPRTKPAVIEVEETTKQTKTVQASSANKGKRTKVVEIFQCDIECCDMTFDTRADLRAHQRNICTDESCGKRFSSHKYLKRHQCVHSNARPFKCPWDGCGMTFKWSWAQTEHMRVHTGERPYKCLVPDCGQSFRYVSDYSRHRRKFNHY</sequence>
<dbReference type="FunFam" id="3.30.160.60:FF:000747">
    <property type="entry name" value="Probable lysine-specific demethylase ELF6"/>
    <property type="match status" value="1"/>
</dbReference>
<feature type="domain" description="C2H2-type" evidence="16">
    <location>
        <begin position="1461"/>
        <end position="1490"/>
    </location>
</feature>
<dbReference type="PROSITE" id="PS51183">
    <property type="entry name" value="JMJN"/>
    <property type="match status" value="1"/>
</dbReference>
<reference evidence="19" key="2">
    <citation type="submission" date="2017-06" db="EMBL/GenBank/DDBJ databases">
        <title>WGS assembly of Brachypodium distachyon.</title>
        <authorList>
            <consortium name="The International Brachypodium Initiative"/>
            <person name="Lucas S."/>
            <person name="Harmon-Smith M."/>
            <person name="Lail K."/>
            <person name="Tice H."/>
            <person name="Grimwood J."/>
            <person name="Bruce D."/>
            <person name="Barry K."/>
            <person name="Shu S."/>
            <person name="Lindquist E."/>
            <person name="Wang M."/>
            <person name="Pitluck S."/>
            <person name="Vogel J.P."/>
            <person name="Garvin D.F."/>
            <person name="Mockler T.C."/>
            <person name="Schmutz J."/>
            <person name="Rokhsar D."/>
            <person name="Bevan M.W."/>
        </authorList>
    </citation>
    <scope>NUCLEOTIDE SEQUENCE</scope>
    <source>
        <strain evidence="19">Bd21</strain>
    </source>
</reference>
<keyword evidence="12" id="KW-0804">Transcription</keyword>
<dbReference type="PANTHER" id="PTHR10694:SF45">
    <property type="entry name" value="LYSINE-SPECIFIC DEMETHYLASE ELF6"/>
    <property type="match status" value="1"/>
</dbReference>
<evidence type="ECO:0000256" key="2">
    <source>
        <dbReference type="ARBA" id="ARBA00004123"/>
    </source>
</evidence>
<dbReference type="GO" id="GO:0010468">
    <property type="term" value="P:regulation of gene expression"/>
    <property type="evidence" value="ECO:0000318"/>
    <property type="project" value="GO_Central"/>
</dbReference>
<dbReference type="GO" id="GO:0005634">
    <property type="term" value="C:nucleus"/>
    <property type="evidence" value="ECO:0000318"/>
    <property type="project" value="GO_Central"/>
</dbReference>
<dbReference type="InterPro" id="IPR003349">
    <property type="entry name" value="JmjN"/>
</dbReference>
<dbReference type="PROSITE" id="PS50157">
    <property type="entry name" value="ZINC_FINGER_C2H2_2"/>
    <property type="match status" value="3"/>
</dbReference>
<dbReference type="GO" id="GO:0000785">
    <property type="term" value="C:chromatin"/>
    <property type="evidence" value="ECO:0000318"/>
    <property type="project" value="GO_Central"/>
</dbReference>
<keyword evidence="11" id="KW-0805">Transcription regulation</keyword>
<dbReference type="FunFam" id="2.60.120.650:FF:000023">
    <property type="entry name" value="Probable lysine-specific demethylase ELF6"/>
    <property type="match status" value="1"/>
</dbReference>
<gene>
    <name evidence="20" type="primary">LOC100835298</name>
    <name evidence="19" type="ORF">BRADI_1g74997v3</name>
</gene>
<keyword evidence="3" id="KW-0479">Metal-binding</keyword>
<keyword evidence="9" id="KW-0560">Oxidoreductase</keyword>
<evidence type="ECO:0000256" key="5">
    <source>
        <dbReference type="ARBA" id="ARBA00022771"/>
    </source>
</evidence>
<dbReference type="SMART" id="SM00558">
    <property type="entry name" value="JmjC"/>
    <property type="match status" value="1"/>
</dbReference>
<dbReference type="RefSeq" id="XP_010229202.1">
    <property type="nucleotide sequence ID" value="XM_010230900.3"/>
</dbReference>
<dbReference type="ExpressionAtlas" id="A0A0Q3HKZ2">
    <property type="expression patterns" value="baseline"/>
</dbReference>
<dbReference type="PROSITE" id="PS51184">
    <property type="entry name" value="JMJC"/>
    <property type="match status" value="1"/>
</dbReference>
<dbReference type="FunCoup" id="A0A0Q3HKZ2">
    <property type="interactions" value="1685"/>
</dbReference>
<dbReference type="PANTHER" id="PTHR10694">
    <property type="entry name" value="LYSINE-SPECIFIC DEMETHYLASE"/>
    <property type="match status" value="1"/>
</dbReference>
<evidence type="ECO:0000313" key="19">
    <source>
        <dbReference type="EMBL" id="KQK23623.1"/>
    </source>
</evidence>
<keyword evidence="4" id="KW-0677">Repeat</keyword>
<dbReference type="PROSITE" id="PS00028">
    <property type="entry name" value="ZINC_FINGER_C2H2_1"/>
    <property type="match status" value="3"/>
</dbReference>
<evidence type="ECO:0000259" key="18">
    <source>
        <dbReference type="PROSITE" id="PS51184"/>
    </source>
</evidence>
<evidence type="ECO:0000256" key="10">
    <source>
        <dbReference type="ARBA" id="ARBA00023004"/>
    </source>
</evidence>
<feature type="domain" description="C2H2-type" evidence="16">
    <location>
        <begin position="1491"/>
        <end position="1518"/>
    </location>
</feature>
<dbReference type="GeneID" id="100835298"/>
<dbReference type="SUPFAM" id="SSF57667">
    <property type="entry name" value="beta-beta-alpha zinc fingers"/>
    <property type="match status" value="2"/>
</dbReference>
<comment type="cofactor">
    <cofactor evidence="1">
        <name>Fe(2+)</name>
        <dbReference type="ChEBI" id="CHEBI:29033"/>
    </cofactor>
</comment>
<dbReference type="EnsemblPlants" id="KQK23623">
    <property type="protein sequence ID" value="KQK23623"/>
    <property type="gene ID" value="BRADI_1g74997v3"/>
</dbReference>
<evidence type="ECO:0000256" key="14">
    <source>
        <dbReference type="PROSITE-ProRule" id="PRU00042"/>
    </source>
</evidence>
<name>A0A0Q3HKZ2_BRADI</name>
<reference evidence="20" key="3">
    <citation type="submission" date="2018-08" db="UniProtKB">
        <authorList>
            <consortium name="EnsemblPlants"/>
        </authorList>
    </citation>
    <scope>IDENTIFICATION</scope>
    <source>
        <strain evidence="20">cv. Bd21</strain>
    </source>
</reference>
<feature type="region of interest" description="Disordered" evidence="15">
    <location>
        <begin position="84"/>
        <end position="105"/>
    </location>
</feature>
<comment type="subcellular location">
    <subcellularLocation>
        <location evidence="2">Nucleus</location>
    </subcellularLocation>
</comment>
<feature type="compositionally biased region" description="Polar residues" evidence="15">
    <location>
        <begin position="901"/>
        <end position="920"/>
    </location>
</feature>
<evidence type="ECO:0000259" key="17">
    <source>
        <dbReference type="PROSITE" id="PS51183"/>
    </source>
</evidence>
<evidence type="ECO:0000256" key="6">
    <source>
        <dbReference type="ARBA" id="ARBA00022833"/>
    </source>
</evidence>
<dbReference type="GO" id="GO:0045814">
    <property type="term" value="P:negative regulation of gene expression, epigenetic"/>
    <property type="evidence" value="ECO:0007669"/>
    <property type="project" value="EnsemblPlants"/>
</dbReference>
<dbReference type="GO" id="GO:0006338">
    <property type="term" value="P:chromatin remodeling"/>
    <property type="evidence" value="ECO:0000318"/>
    <property type="project" value="GO_Central"/>
</dbReference>
<feature type="domain" description="JmjN" evidence="17">
    <location>
        <begin position="29"/>
        <end position="70"/>
    </location>
</feature>
<proteinExistence type="predicted"/>
<feature type="domain" description="JmjC" evidence="18">
    <location>
        <begin position="225"/>
        <end position="391"/>
    </location>
</feature>
<dbReference type="Gene3D" id="2.60.120.650">
    <property type="entry name" value="Cupin"/>
    <property type="match status" value="1"/>
</dbReference>
<keyword evidence="8" id="KW-0223">Dioxygenase</keyword>
<dbReference type="SMART" id="SM00355">
    <property type="entry name" value="ZnF_C2H2"/>
    <property type="match status" value="4"/>
</dbReference>
<accession>A0A0Q3HKZ2</accession>
<evidence type="ECO:0000256" key="7">
    <source>
        <dbReference type="ARBA" id="ARBA00022853"/>
    </source>
</evidence>
<evidence type="ECO:0000313" key="21">
    <source>
        <dbReference type="Proteomes" id="UP000008810"/>
    </source>
</evidence>
<dbReference type="InterPro" id="IPR013087">
    <property type="entry name" value="Znf_C2H2_type"/>
</dbReference>
<evidence type="ECO:0000256" key="13">
    <source>
        <dbReference type="ARBA" id="ARBA00023242"/>
    </source>
</evidence>
<dbReference type="KEGG" id="bdi:100835298"/>
<dbReference type="GO" id="GO:0034647">
    <property type="term" value="F:histone H3K4me/H3K4me2/H3K4me3 demethylase activity"/>
    <property type="evidence" value="ECO:0000318"/>
    <property type="project" value="GO_Central"/>
</dbReference>
<dbReference type="InterPro" id="IPR003347">
    <property type="entry name" value="JmjC_dom"/>
</dbReference>
<evidence type="ECO:0000256" key="9">
    <source>
        <dbReference type="ARBA" id="ARBA00023002"/>
    </source>
</evidence>
<evidence type="ECO:0000256" key="15">
    <source>
        <dbReference type="SAM" id="MobiDB-lite"/>
    </source>
</evidence>
<dbReference type="Gene3D" id="3.30.160.60">
    <property type="entry name" value="Classic Zinc Finger"/>
    <property type="match status" value="3"/>
</dbReference>
<dbReference type="GO" id="GO:0008270">
    <property type="term" value="F:zinc ion binding"/>
    <property type="evidence" value="ECO:0007669"/>
    <property type="project" value="UniProtKB-KW"/>
</dbReference>
<evidence type="ECO:0000259" key="16">
    <source>
        <dbReference type="PROSITE" id="PS50157"/>
    </source>
</evidence>
<evidence type="ECO:0000256" key="4">
    <source>
        <dbReference type="ARBA" id="ARBA00022737"/>
    </source>
</evidence>
<evidence type="ECO:0000256" key="1">
    <source>
        <dbReference type="ARBA" id="ARBA00001954"/>
    </source>
</evidence>
<protein>
    <recommendedName>
        <fullName evidence="22">JmjC domain-containing protein</fullName>
    </recommendedName>
</protein>
<dbReference type="Pfam" id="PF02375">
    <property type="entry name" value="JmjN"/>
    <property type="match status" value="1"/>
</dbReference>
<reference evidence="19 20" key="1">
    <citation type="journal article" date="2010" name="Nature">
        <title>Genome sequencing and analysis of the model grass Brachypodium distachyon.</title>
        <authorList>
            <consortium name="International Brachypodium Initiative"/>
        </authorList>
    </citation>
    <scope>NUCLEOTIDE SEQUENCE [LARGE SCALE GENOMIC DNA]</scope>
    <source>
        <strain evidence="19 20">Bd21</strain>
    </source>
</reference>
<dbReference type="OrthoDB" id="9547406at2759"/>
<evidence type="ECO:0008006" key="22">
    <source>
        <dbReference type="Google" id="ProtNLM"/>
    </source>
</evidence>
<evidence type="ECO:0000256" key="11">
    <source>
        <dbReference type="ARBA" id="ARBA00023015"/>
    </source>
</evidence>
<feature type="region of interest" description="Disordered" evidence="15">
    <location>
        <begin position="901"/>
        <end position="924"/>
    </location>
</feature>
<dbReference type="Proteomes" id="UP000008810">
    <property type="component" value="Chromosome 1"/>
</dbReference>
<evidence type="ECO:0000256" key="3">
    <source>
        <dbReference type="ARBA" id="ARBA00022723"/>
    </source>
</evidence>
<dbReference type="EMBL" id="CM000880">
    <property type="protein sequence ID" value="KQK23623.1"/>
    <property type="molecule type" value="Genomic_DNA"/>
</dbReference>
<evidence type="ECO:0000256" key="12">
    <source>
        <dbReference type="ARBA" id="ARBA00023163"/>
    </source>
</evidence>
<dbReference type="Pfam" id="PF02373">
    <property type="entry name" value="JmjC"/>
    <property type="match status" value="1"/>
</dbReference>
<evidence type="ECO:0000256" key="8">
    <source>
        <dbReference type="ARBA" id="ARBA00022964"/>
    </source>
</evidence>
<dbReference type="GO" id="GO:0048579">
    <property type="term" value="P:negative regulation of long-day photoperiodism, flowering"/>
    <property type="evidence" value="ECO:0007669"/>
    <property type="project" value="EnsemblPlants"/>
</dbReference>
<keyword evidence="5 14" id="KW-0863">Zinc-finger</keyword>